<dbReference type="AlphaFoldDB" id="A0A6J2TT35"/>
<gene>
    <name evidence="3" type="primary">LOC115627991</name>
</gene>
<dbReference type="Proteomes" id="UP000504634">
    <property type="component" value="Unplaced"/>
</dbReference>
<accession>A0A6J2TT35</accession>
<feature type="signal peptide" evidence="1">
    <location>
        <begin position="1"/>
        <end position="22"/>
    </location>
</feature>
<sequence length="297" mass="34729">MLFHLPALIFILHCLLPAWVCGQQQGDRAVNDFDGSNRNVDLDQLDSNVDPSMSLEAAKSNQLVKNAPIYADYDYYWNARRMPWQDSYGAFNELSSQSASTSNLESSNKLLDALPYKSFAWYGRFFGKPISTNSGLMYPSRSYDPYIRRYDRYDEQYHRAYPQYFEDMYVNRQRFDPHDSYSPRVPQFPEPYNMYPDRYLDTPHPREYGKYRRGYLDAVAEPYGTKYRGSNSKLPPSDAPPRNQRVIYYAHLPEIVRTSYDDRKATGGVMSPLTYKLNKKLMNLSRPLDTNSTNYKL</sequence>
<proteinExistence type="predicted"/>
<feature type="chain" id="PRO_5027005684" evidence="1">
    <location>
        <begin position="23"/>
        <end position="297"/>
    </location>
</feature>
<keyword evidence="1" id="KW-0732">Signal</keyword>
<keyword evidence="2" id="KW-1185">Reference proteome</keyword>
<evidence type="ECO:0000313" key="2">
    <source>
        <dbReference type="Proteomes" id="UP000504634"/>
    </source>
</evidence>
<evidence type="ECO:0000256" key="1">
    <source>
        <dbReference type="SAM" id="SignalP"/>
    </source>
</evidence>
<dbReference type="OrthoDB" id="7671074at2759"/>
<organism evidence="2 3">
    <name type="scientific">Drosophila lebanonensis</name>
    <name type="common">Fruit fly</name>
    <name type="synonym">Scaptodrosophila lebanonensis</name>
    <dbReference type="NCBI Taxonomy" id="7225"/>
    <lineage>
        <taxon>Eukaryota</taxon>
        <taxon>Metazoa</taxon>
        <taxon>Ecdysozoa</taxon>
        <taxon>Arthropoda</taxon>
        <taxon>Hexapoda</taxon>
        <taxon>Insecta</taxon>
        <taxon>Pterygota</taxon>
        <taxon>Neoptera</taxon>
        <taxon>Endopterygota</taxon>
        <taxon>Diptera</taxon>
        <taxon>Brachycera</taxon>
        <taxon>Muscomorpha</taxon>
        <taxon>Ephydroidea</taxon>
        <taxon>Drosophilidae</taxon>
        <taxon>Scaptodrosophila</taxon>
    </lineage>
</organism>
<reference evidence="3" key="1">
    <citation type="submission" date="2025-08" db="UniProtKB">
        <authorList>
            <consortium name="RefSeq"/>
        </authorList>
    </citation>
    <scope>IDENTIFICATION</scope>
    <source>
        <strain evidence="3">11010-0011.00</strain>
        <tissue evidence="3">Whole body</tissue>
    </source>
</reference>
<name>A0A6J2TT35_DROLE</name>
<dbReference type="GeneID" id="115627991"/>
<protein>
    <submittedName>
        <fullName evidence="3">Uncharacterized protein LOC115627991</fullName>
    </submittedName>
</protein>
<evidence type="ECO:0000313" key="3">
    <source>
        <dbReference type="RefSeq" id="XP_030379746.1"/>
    </source>
</evidence>
<dbReference type="RefSeq" id="XP_030379746.1">
    <property type="nucleotide sequence ID" value="XM_030523886.1"/>
</dbReference>